<dbReference type="Proteomes" id="UP000749311">
    <property type="component" value="Unassembled WGS sequence"/>
</dbReference>
<name>A0ABX0SJ19_9ACTN</name>
<dbReference type="InterPro" id="IPR057746">
    <property type="entry name" value="CpnT-like_N"/>
</dbReference>
<comment type="caution">
    <text evidence="3">The sequence shown here is derived from an EMBL/GenBank/DDBJ whole genome shotgun (WGS) entry which is preliminary data.</text>
</comment>
<dbReference type="EMBL" id="JAAMOZ010000003">
    <property type="protein sequence ID" value="NIH58399.1"/>
    <property type="molecule type" value="Genomic_DNA"/>
</dbReference>
<keyword evidence="1" id="KW-0812">Transmembrane</keyword>
<feature type="transmembrane region" description="Helical" evidence="1">
    <location>
        <begin position="95"/>
        <end position="119"/>
    </location>
</feature>
<sequence length="164" mass="16861">MAIMLPGDLAHFLQLLGFDWPEGNEDDVFGYGNAWTGFANNLAHASSTSSQTAREVVSVNQGIGIDAFHQAMDKNDSPVNTAQDMSLGVSIGGGVLFLMAGAIVALKVAVVIQLVQFAITVAEAIAAAVPTAGASLALIPVARIAAGKAIEFAINLAIEKVLGQ</sequence>
<evidence type="ECO:0000313" key="4">
    <source>
        <dbReference type="Proteomes" id="UP000749311"/>
    </source>
</evidence>
<reference evidence="3 4" key="1">
    <citation type="submission" date="2020-02" db="EMBL/GenBank/DDBJ databases">
        <title>Sequencing the genomes of 1000 actinobacteria strains.</title>
        <authorList>
            <person name="Klenk H.-P."/>
        </authorList>
    </citation>
    <scope>NUCLEOTIDE SEQUENCE [LARGE SCALE GENOMIC DNA]</scope>
    <source>
        <strain evidence="3 4">DSM 19609</strain>
    </source>
</reference>
<dbReference type="RefSeq" id="WP_167170722.1">
    <property type="nucleotide sequence ID" value="NZ_BAAAOO010000004.1"/>
</dbReference>
<evidence type="ECO:0000259" key="2">
    <source>
        <dbReference type="Pfam" id="PF25547"/>
    </source>
</evidence>
<keyword evidence="4" id="KW-1185">Reference proteome</keyword>
<protein>
    <recommendedName>
        <fullName evidence="2">Outer membrane channel protein CpnT-like N-terminal domain-containing protein</fullName>
    </recommendedName>
</protein>
<keyword evidence="1" id="KW-1133">Transmembrane helix</keyword>
<organism evidence="3 4">
    <name type="scientific">Brooklawnia cerclae</name>
    <dbReference type="NCBI Taxonomy" id="349934"/>
    <lineage>
        <taxon>Bacteria</taxon>
        <taxon>Bacillati</taxon>
        <taxon>Actinomycetota</taxon>
        <taxon>Actinomycetes</taxon>
        <taxon>Propionibacteriales</taxon>
        <taxon>Propionibacteriaceae</taxon>
        <taxon>Brooklawnia</taxon>
    </lineage>
</organism>
<evidence type="ECO:0000256" key="1">
    <source>
        <dbReference type="SAM" id="Phobius"/>
    </source>
</evidence>
<evidence type="ECO:0000313" key="3">
    <source>
        <dbReference type="EMBL" id="NIH58399.1"/>
    </source>
</evidence>
<dbReference type="Pfam" id="PF25547">
    <property type="entry name" value="WXG100_2"/>
    <property type="match status" value="1"/>
</dbReference>
<gene>
    <name evidence="3" type="ORF">FB473_003094</name>
</gene>
<keyword evidence="1" id="KW-0472">Membrane</keyword>
<accession>A0ABX0SJ19</accession>
<proteinExistence type="predicted"/>
<feature type="transmembrane region" description="Helical" evidence="1">
    <location>
        <begin position="125"/>
        <end position="146"/>
    </location>
</feature>
<feature type="domain" description="Outer membrane channel protein CpnT-like N-terminal" evidence="2">
    <location>
        <begin position="17"/>
        <end position="145"/>
    </location>
</feature>